<feature type="compositionally biased region" description="Pro residues" evidence="2">
    <location>
        <begin position="9"/>
        <end position="26"/>
    </location>
</feature>
<dbReference type="InterPro" id="IPR000639">
    <property type="entry name" value="Epox_hydrolase-like"/>
</dbReference>
<dbReference type="Gene3D" id="3.40.50.1820">
    <property type="entry name" value="alpha/beta hydrolase"/>
    <property type="match status" value="1"/>
</dbReference>
<gene>
    <name evidence="4" type="ORF">RM550_34670</name>
</gene>
<dbReference type="RefSeq" id="WP_311627726.1">
    <property type="nucleotide sequence ID" value="NZ_JAVRFE010000077.1"/>
</dbReference>
<evidence type="ECO:0000313" key="5">
    <source>
        <dbReference type="Proteomes" id="UP001180551"/>
    </source>
</evidence>
<evidence type="ECO:0000313" key="4">
    <source>
        <dbReference type="EMBL" id="MDT0460807.1"/>
    </source>
</evidence>
<dbReference type="Pfam" id="PF00561">
    <property type="entry name" value="Abhydrolase_1"/>
    <property type="match status" value="1"/>
</dbReference>
<dbReference type="SUPFAM" id="SSF53474">
    <property type="entry name" value="alpha/beta-Hydrolases"/>
    <property type="match status" value="1"/>
</dbReference>
<dbReference type="InterPro" id="IPR000073">
    <property type="entry name" value="AB_hydrolase_1"/>
</dbReference>
<dbReference type="GO" id="GO:0016787">
    <property type="term" value="F:hydrolase activity"/>
    <property type="evidence" value="ECO:0007669"/>
    <property type="project" value="UniProtKB-KW"/>
</dbReference>
<evidence type="ECO:0000256" key="1">
    <source>
        <dbReference type="ARBA" id="ARBA00022801"/>
    </source>
</evidence>
<dbReference type="EMBL" id="JAVRFE010000077">
    <property type="protein sequence ID" value="MDT0460807.1"/>
    <property type="molecule type" value="Genomic_DNA"/>
</dbReference>
<name>A0ABU2TIN2_9ACTN</name>
<keyword evidence="5" id="KW-1185">Reference proteome</keyword>
<keyword evidence="1 4" id="KW-0378">Hydrolase</keyword>
<reference evidence="4" key="1">
    <citation type="submission" date="2024-05" db="EMBL/GenBank/DDBJ databases">
        <title>30 novel species of actinomycetes from the DSMZ collection.</title>
        <authorList>
            <person name="Nouioui I."/>
        </authorList>
    </citation>
    <scope>NUCLEOTIDE SEQUENCE</scope>
    <source>
        <strain evidence="4">DSM 41527</strain>
    </source>
</reference>
<dbReference type="InterPro" id="IPR029058">
    <property type="entry name" value="AB_hydrolase_fold"/>
</dbReference>
<proteinExistence type="predicted"/>
<sequence>MPQSAKTPSTPPASPAAPVPQPPAGPLPEAAHRTVEVPGGRIHLVEQGSGPLVLMVHGFPESWYSWRHQLPALAAAGYRAVAIDVRGYGRSSKPRDVAAYRMLAHVADNVAVVRALGAETATIVGHDWGSPIAANTALLRPDLFTAVALLSVPYAPRGGTRPTEGFARLGGPGEFYINYFQEPGRAESEIEPDVRGWLAGFYAVASGDAEPPSGGDHVGEFSVRPGGKLSDRFPADNPLPLPWLTGADLDFYAAEFERTGLTGGLNRYRNVDRDWEDLAAWDGAPLRQPSLFIGGERDAPTNWMADAIKAFPQTLPGLSASHILDGCGHWVQQERAEEVNHLLVDWLGSLPAPAARPAS</sequence>
<evidence type="ECO:0000256" key="2">
    <source>
        <dbReference type="SAM" id="MobiDB-lite"/>
    </source>
</evidence>
<comment type="caution">
    <text evidence="4">The sequence shown here is derived from an EMBL/GenBank/DDBJ whole genome shotgun (WGS) entry which is preliminary data.</text>
</comment>
<dbReference type="PANTHER" id="PTHR43329">
    <property type="entry name" value="EPOXIDE HYDROLASE"/>
    <property type="match status" value="1"/>
</dbReference>
<feature type="domain" description="AB hydrolase-1" evidence="3">
    <location>
        <begin position="51"/>
        <end position="334"/>
    </location>
</feature>
<dbReference type="Proteomes" id="UP001180551">
    <property type="component" value="Unassembled WGS sequence"/>
</dbReference>
<feature type="region of interest" description="Disordered" evidence="2">
    <location>
        <begin position="1"/>
        <end position="31"/>
    </location>
</feature>
<accession>A0ABU2TIN2</accession>
<protein>
    <submittedName>
        <fullName evidence="4">Alpha/beta hydrolase</fullName>
    </submittedName>
</protein>
<evidence type="ECO:0000259" key="3">
    <source>
        <dbReference type="Pfam" id="PF00561"/>
    </source>
</evidence>
<dbReference type="PRINTS" id="PR00412">
    <property type="entry name" value="EPOXHYDRLASE"/>
</dbReference>
<organism evidence="4 5">
    <name type="scientific">Streptomyces mooreae</name>
    <dbReference type="NCBI Taxonomy" id="3075523"/>
    <lineage>
        <taxon>Bacteria</taxon>
        <taxon>Bacillati</taxon>
        <taxon>Actinomycetota</taxon>
        <taxon>Actinomycetes</taxon>
        <taxon>Kitasatosporales</taxon>
        <taxon>Streptomycetaceae</taxon>
        <taxon>Streptomyces</taxon>
    </lineage>
</organism>